<feature type="region of interest" description="Disordered" evidence="1">
    <location>
        <begin position="149"/>
        <end position="179"/>
    </location>
</feature>
<feature type="compositionally biased region" description="Basic and acidic residues" evidence="1">
    <location>
        <begin position="88"/>
        <end position="111"/>
    </location>
</feature>
<accession>A0A192GR16</accession>
<dbReference type="KEGG" id="vg:28218254"/>
<evidence type="ECO:0000256" key="1">
    <source>
        <dbReference type="SAM" id="MobiDB-lite"/>
    </source>
</evidence>
<sequence length="179" mass="20156">MLLHLILVLESFLPKRNLAFRYDIVALSLIRKILLKHQPPENVFAALYVDSLHRGRYQIVPSFRKLSRPTLDVGPGLGRFATRHFPERVSQDREAQGRERGSVLLSQERRGSPGRQPLYSLLPHRPKREGVIGAALCYTRASHRLSPAALLPPVGRGKDRRRGRQAGAAGLLRHVGRGR</sequence>
<dbReference type="EMBL" id="KX353311">
    <property type="protein sequence ID" value="ANK58044.1"/>
    <property type="molecule type" value="Genomic_DNA"/>
</dbReference>
<proteinExistence type="predicted"/>
<evidence type="ECO:0000313" key="2">
    <source>
        <dbReference type="EMBL" id="ANK58044.1"/>
    </source>
</evidence>
<name>A0A192GR16_FRG3V</name>
<reference evidence="2" key="1">
    <citation type="submission" date="2016-10" db="EMBL/GenBank/DDBJ databases">
        <title>Genomic sequence of a ranavirus isolated from short-finned eel (Anguilla australis).</title>
        <authorList>
            <person name="Subramaniam K."/>
            <person name="Toffan A."/>
            <person name="Cappellozza E."/>
            <person name="Steckler N.K."/>
            <person name="Olesen N.J."/>
            <person name="Waltzek T.B."/>
        </authorList>
    </citation>
    <scope>NUCLEOTIDE SEQUENCE [LARGE SCALE GENOMIC DNA]</scope>
    <source>
        <strain evidence="2">ANGA14001</strain>
    </source>
</reference>
<organism evidence="2">
    <name type="scientific">short-finned eel virus</name>
    <dbReference type="NCBI Taxonomy" id="2848076"/>
    <lineage>
        <taxon>Viruses</taxon>
        <taxon>Varidnaviria</taxon>
        <taxon>Bamfordvirae</taxon>
        <taxon>Nucleocytoviricota</taxon>
        <taxon>Megaviricetes</taxon>
        <taxon>Pimascovirales</taxon>
        <taxon>Pimascovirales incertae sedis</taxon>
        <taxon>Iridoviridae</taxon>
        <taxon>Alphairidovirinae</taxon>
        <taxon>Ranavirus</taxon>
        <taxon>Ranavirus rana1</taxon>
        <taxon>Frog virus 3</taxon>
    </lineage>
</organism>
<dbReference type="OrthoDB" id="7164at10239"/>
<protein>
    <submittedName>
        <fullName evidence="2">Putative integrase-like protein</fullName>
    </submittedName>
</protein>
<gene>
    <name evidence="2" type="primary">ORF104</name>
    <name evidence="2" type="ORF">SERV_ORF104</name>
</gene>
<feature type="region of interest" description="Disordered" evidence="1">
    <location>
        <begin position="88"/>
        <end position="121"/>
    </location>
</feature>